<sequence>MKYGSLLFAGLLALLNFSSAVAQDLDFNTATPLYPDGAASHSYIGIGTPAVNVDISVSGPGQFSNASPNRTGTGLSTPSVDFNSPGETKNYSFTFGDPVTGLEFSLIALQYKIDFTNPQSYYQDKITIIAVDEFGNSVTPVIPAGTGYIVNGNEILANTPTPSVDVNKVRFLTKVKTVTIVFGNGPMAGADPRPQGFTIGDMDWTGVVLPVELSYFRAKPIGSVVQLTWETTSEQNARYFSVEHSLNVSDFTPIGRVMASGDATRRQFYSFVDDQSHQTTNYYRLQQVDRDGSTHYSKIIAVRHDNRMPDLAVYPNPSDGHSIGLQCNELDPATLQLTDLTGQKIAFRLVEPTTGQIRLLPQKPLKTGVYILHAPGLKAVRLLVH</sequence>
<proteinExistence type="predicted"/>
<evidence type="ECO:0000313" key="4">
    <source>
        <dbReference type="Proteomes" id="UP000326344"/>
    </source>
</evidence>
<dbReference type="NCBIfam" id="TIGR04183">
    <property type="entry name" value="Por_Secre_tail"/>
    <property type="match status" value="1"/>
</dbReference>
<feature type="signal peptide" evidence="2">
    <location>
        <begin position="1"/>
        <end position="22"/>
    </location>
</feature>
<keyword evidence="4" id="KW-1185">Reference proteome</keyword>
<feature type="region of interest" description="Disordered" evidence="1">
    <location>
        <begin position="62"/>
        <end position="81"/>
    </location>
</feature>
<organism evidence="3 4">
    <name type="scientific">Larkinella humicola</name>
    <dbReference type="NCBI Taxonomy" id="2607654"/>
    <lineage>
        <taxon>Bacteria</taxon>
        <taxon>Pseudomonadati</taxon>
        <taxon>Bacteroidota</taxon>
        <taxon>Cytophagia</taxon>
        <taxon>Cytophagales</taxon>
        <taxon>Spirosomataceae</taxon>
        <taxon>Larkinella</taxon>
    </lineage>
</organism>
<gene>
    <name evidence="3" type="ORF">F0P93_08815</name>
</gene>
<keyword evidence="2" id="KW-0732">Signal</keyword>
<dbReference type="AlphaFoldDB" id="A0A5N1JN89"/>
<feature type="chain" id="PRO_5024922000" evidence="2">
    <location>
        <begin position="23"/>
        <end position="385"/>
    </location>
</feature>
<dbReference type="InterPro" id="IPR013783">
    <property type="entry name" value="Ig-like_fold"/>
</dbReference>
<name>A0A5N1JN89_9BACT</name>
<evidence type="ECO:0000256" key="2">
    <source>
        <dbReference type="SAM" id="SignalP"/>
    </source>
</evidence>
<dbReference type="Proteomes" id="UP000326344">
    <property type="component" value="Unassembled WGS sequence"/>
</dbReference>
<dbReference type="InterPro" id="IPR026444">
    <property type="entry name" value="Secre_tail"/>
</dbReference>
<dbReference type="Gene3D" id="2.60.40.10">
    <property type="entry name" value="Immunoglobulins"/>
    <property type="match status" value="1"/>
</dbReference>
<reference evidence="3 4" key="1">
    <citation type="submission" date="2019-09" db="EMBL/GenBank/DDBJ databases">
        <title>Genome Sequence of Larkinella sp MA1.</title>
        <authorList>
            <person name="Srinivasan S."/>
        </authorList>
    </citation>
    <scope>NUCLEOTIDE SEQUENCE [LARGE SCALE GENOMIC DNA]</scope>
    <source>
        <strain evidence="3 4">MA1</strain>
    </source>
</reference>
<comment type="caution">
    <text evidence="3">The sequence shown here is derived from an EMBL/GenBank/DDBJ whole genome shotgun (WGS) entry which is preliminary data.</text>
</comment>
<protein>
    <submittedName>
        <fullName evidence="3">T9SS type A sorting domain-containing protein</fullName>
    </submittedName>
</protein>
<evidence type="ECO:0000256" key="1">
    <source>
        <dbReference type="SAM" id="MobiDB-lite"/>
    </source>
</evidence>
<evidence type="ECO:0000313" key="3">
    <source>
        <dbReference type="EMBL" id="KAA9354697.1"/>
    </source>
</evidence>
<dbReference type="RefSeq" id="WP_150876017.1">
    <property type="nucleotide sequence ID" value="NZ_VTWS01000002.1"/>
</dbReference>
<accession>A0A5N1JN89</accession>
<dbReference type="EMBL" id="VTWS01000002">
    <property type="protein sequence ID" value="KAA9354697.1"/>
    <property type="molecule type" value="Genomic_DNA"/>
</dbReference>